<comment type="caution">
    <text evidence="10">The sequence shown here is derived from an EMBL/GenBank/DDBJ whole genome shotgun (WGS) entry which is preliminary data.</text>
</comment>
<dbReference type="Pfam" id="PF07536">
    <property type="entry name" value="HWE_HK"/>
    <property type="match status" value="1"/>
</dbReference>
<dbReference type="Pfam" id="PF01590">
    <property type="entry name" value="GAF"/>
    <property type="match status" value="1"/>
</dbReference>
<dbReference type="SUPFAM" id="SSF55781">
    <property type="entry name" value="GAF domain-like"/>
    <property type="match status" value="1"/>
</dbReference>
<dbReference type="EMBL" id="JAFCLK010000010">
    <property type="protein sequence ID" value="MBR1136625.1"/>
    <property type="molecule type" value="Genomic_DNA"/>
</dbReference>
<evidence type="ECO:0000259" key="9">
    <source>
        <dbReference type="SMART" id="SM00911"/>
    </source>
</evidence>
<dbReference type="InterPro" id="IPR029016">
    <property type="entry name" value="GAF-like_dom_sf"/>
</dbReference>
<dbReference type="InterPro" id="IPR011102">
    <property type="entry name" value="Sig_transdc_His_kinase_HWE"/>
</dbReference>
<evidence type="ECO:0000313" key="10">
    <source>
        <dbReference type="EMBL" id="MBR1136625.1"/>
    </source>
</evidence>
<dbReference type="InterPro" id="IPR036890">
    <property type="entry name" value="HATPase_C_sf"/>
</dbReference>
<evidence type="ECO:0000256" key="3">
    <source>
        <dbReference type="ARBA" id="ARBA00022553"/>
    </source>
</evidence>
<dbReference type="SMART" id="SM00911">
    <property type="entry name" value="HWE_HK"/>
    <property type="match status" value="1"/>
</dbReference>
<proteinExistence type="predicted"/>
<dbReference type="EC" id="2.7.13.3" evidence="2"/>
<keyword evidence="4" id="KW-0808">Transferase</keyword>
<protein>
    <recommendedName>
        <fullName evidence="2">histidine kinase</fullName>
        <ecNumber evidence="2">2.7.13.3</ecNumber>
    </recommendedName>
</protein>
<dbReference type="Gene3D" id="3.30.450.40">
    <property type="match status" value="1"/>
</dbReference>
<keyword evidence="5" id="KW-0547">Nucleotide-binding</keyword>
<evidence type="ECO:0000313" key="11">
    <source>
        <dbReference type="Proteomes" id="UP001314635"/>
    </source>
</evidence>
<dbReference type="PANTHER" id="PTHR41523">
    <property type="entry name" value="TWO-COMPONENT SYSTEM SENSOR PROTEIN"/>
    <property type="match status" value="1"/>
</dbReference>
<evidence type="ECO:0000256" key="1">
    <source>
        <dbReference type="ARBA" id="ARBA00000085"/>
    </source>
</evidence>
<evidence type="ECO:0000256" key="2">
    <source>
        <dbReference type="ARBA" id="ARBA00012438"/>
    </source>
</evidence>
<dbReference type="PANTHER" id="PTHR41523:SF7">
    <property type="entry name" value="HISTIDINE KINASE"/>
    <property type="match status" value="1"/>
</dbReference>
<dbReference type="SUPFAM" id="SSF55874">
    <property type="entry name" value="ATPase domain of HSP90 chaperone/DNA topoisomerase II/histidine kinase"/>
    <property type="match status" value="1"/>
</dbReference>
<comment type="catalytic activity">
    <reaction evidence="1">
        <text>ATP + protein L-histidine = ADP + protein N-phospho-L-histidine.</text>
        <dbReference type="EC" id="2.7.13.3"/>
    </reaction>
</comment>
<accession>A0ABS5G5N3</accession>
<name>A0ABS5G5N3_9BRAD</name>
<keyword evidence="3" id="KW-0597">Phosphoprotein</keyword>
<gene>
    <name evidence="10" type="ORF">JQ619_12680</name>
</gene>
<evidence type="ECO:0000256" key="7">
    <source>
        <dbReference type="ARBA" id="ARBA00022840"/>
    </source>
</evidence>
<evidence type="ECO:0000256" key="4">
    <source>
        <dbReference type="ARBA" id="ARBA00022679"/>
    </source>
</evidence>
<evidence type="ECO:0000256" key="5">
    <source>
        <dbReference type="ARBA" id="ARBA00022741"/>
    </source>
</evidence>
<keyword evidence="6" id="KW-0418">Kinase</keyword>
<dbReference type="RefSeq" id="WP_012041992.1">
    <property type="nucleotide sequence ID" value="NZ_JABFDP010000022.1"/>
</dbReference>
<dbReference type="InterPro" id="IPR003018">
    <property type="entry name" value="GAF"/>
</dbReference>
<evidence type="ECO:0000256" key="6">
    <source>
        <dbReference type="ARBA" id="ARBA00022777"/>
    </source>
</evidence>
<feature type="domain" description="Signal transduction histidine kinase HWE region" evidence="9">
    <location>
        <begin position="183"/>
        <end position="262"/>
    </location>
</feature>
<dbReference type="SMART" id="SM00065">
    <property type="entry name" value="GAF"/>
    <property type="match status" value="1"/>
</dbReference>
<dbReference type="Proteomes" id="UP001314635">
    <property type="component" value="Unassembled WGS sequence"/>
</dbReference>
<evidence type="ECO:0000259" key="8">
    <source>
        <dbReference type="SMART" id="SM00065"/>
    </source>
</evidence>
<keyword evidence="7" id="KW-0067">ATP-binding</keyword>
<organism evidence="10 11">
    <name type="scientific">Bradyrhizobium denitrificans</name>
    <dbReference type="NCBI Taxonomy" id="2734912"/>
    <lineage>
        <taxon>Bacteria</taxon>
        <taxon>Pseudomonadati</taxon>
        <taxon>Pseudomonadota</taxon>
        <taxon>Alphaproteobacteria</taxon>
        <taxon>Hyphomicrobiales</taxon>
        <taxon>Nitrobacteraceae</taxon>
        <taxon>Bradyrhizobium</taxon>
    </lineage>
</organism>
<keyword evidence="11" id="KW-1185">Reference proteome</keyword>
<sequence>MTSDRDASAPDRLAALLQTELLDSPPEPGFDRVTRLATRLLAAPASIIALVDRDRQFFKSSVGLCEPWASLRETPLSHSFCQHVVTTAQPLVVVDASEHPLVKDNLAVPSLGVIAYLGVPLKLPSGEVIGALCAIDHVPRPWNEEDIAQLTELSEIVMDEIALRTENARRRTIEQHQRVLVHELNHRVKNTLALVDSVIALSIRADTALTEFGEVLRGRIAALTRSHALALDRGREALGLDELVQAELAPLQCDRVAVEGPAVQLAPGIALYLSMGLHELITNAVKYGALSNDGGHVALSWTVDDGRLKLSWQESGGPPVAPPARNGFGSLLFERILGAALKGEVTRDFATDGVKVTFDLPLTP</sequence>
<dbReference type="Gene3D" id="3.30.565.10">
    <property type="entry name" value="Histidine kinase-like ATPase, C-terminal domain"/>
    <property type="match status" value="1"/>
</dbReference>
<feature type="domain" description="GAF" evidence="8">
    <location>
        <begin position="25"/>
        <end position="171"/>
    </location>
</feature>
<reference evidence="11" key="1">
    <citation type="journal article" date="2021" name="ISME J.">
        <title>Evolutionary origin and ecological implication of a unique nif island in free-living Bradyrhizobium lineages.</title>
        <authorList>
            <person name="Tao J."/>
        </authorList>
    </citation>
    <scope>NUCLEOTIDE SEQUENCE [LARGE SCALE GENOMIC DNA]</scope>
    <source>
        <strain evidence="11">SZCCT0094</strain>
    </source>
</reference>